<proteinExistence type="predicted"/>
<feature type="non-terminal residue" evidence="2">
    <location>
        <position position="141"/>
    </location>
</feature>
<dbReference type="AlphaFoldDB" id="A0A9P6TEU6"/>
<evidence type="ECO:0000256" key="1">
    <source>
        <dbReference type="SAM" id="MobiDB-lite"/>
    </source>
</evidence>
<sequence length="141" mass="15687">MTSHTWEVILPRFGADSGKNQRINLNLTLNIHLGRSENQNSENPVPYGTKQGRGFGFLPDFKHESEVGFPTPKSMYKSGFKLPPHAALGPSSKRDPVARQSPQVEARSITKRVPRPGIGSSLQVDQDKYTKDAFKARLNTK</sequence>
<dbReference type="Proteomes" id="UP000886653">
    <property type="component" value="Unassembled WGS sequence"/>
</dbReference>
<evidence type="ECO:0000313" key="2">
    <source>
        <dbReference type="EMBL" id="KAG0148118.1"/>
    </source>
</evidence>
<gene>
    <name evidence="2" type="ORF">CROQUDRAFT_105997</name>
</gene>
<keyword evidence="3" id="KW-1185">Reference proteome</keyword>
<feature type="region of interest" description="Disordered" evidence="1">
    <location>
        <begin position="36"/>
        <end position="56"/>
    </location>
</feature>
<evidence type="ECO:0000313" key="3">
    <source>
        <dbReference type="Proteomes" id="UP000886653"/>
    </source>
</evidence>
<comment type="caution">
    <text evidence="2">The sequence shown here is derived from an EMBL/GenBank/DDBJ whole genome shotgun (WGS) entry which is preliminary data.</text>
</comment>
<organism evidence="2 3">
    <name type="scientific">Cronartium quercuum f. sp. fusiforme G11</name>
    <dbReference type="NCBI Taxonomy" id="708437"/>
    <lineage>
        <taxon>Eukaryota</taxon>
        <taxon>Fungi</taxon>
        <taxon>Dikarya</taxon>
        <taxon>Basidiomycota</taxon>
        <taxon>Pucciniomycotina</taxon>
        <taxon>Pucciniomycetes</taxon>
        <taxon>Pucciniales</taxon>
        <taxon>Coleosporiaceae</taxon>
        <taxon>Cronartium</taxon>
    </lineage>
</organism>
<accession>A0A9P6TEU6</accession>
<feature type="compositionally biased region" description="Basic and acidic residues" evidence="1">
    <location>
        <begin position="125"/>
        <end position="135"/>
    </location>
</feature>
<protein>
    <submittedName>
        <fullName evidence="2">Uncharacterized protein</fullName>
    </submittedName>
</protein>
<feature type="region of interest" description="Disordered" evidence="1">
    <location>
        <begin position="78"/>
        <end position="141"/>
    </location>
</feature>
<name>A0A9P6TEU6_9BASI</name>
<reference evidence="2" key="1">
    <citation type="submission" date="2013-11" db="EMBL/GenBank/DDBJ databases">
        <title>Genome sequence of the fusiform rust pathogen reveals effectors for host alternation and coevolution with pine.</title>
        <authorList>
            <consortium name="DOE Joint Genome Institute"/>
            <person name="Smith K."/>
            <person name="Pendleton A."/>
            <person name="Kubisiak T."/>
            <person name="Anderson C."/>
            <person name="Salamov A."/>
            <person name="Aerts A."/>
            <person name="Riley R."/>
            <person name="Clum A."/>
            <person name="Lindquist E."/>
            <person name="Ence D."/>
            <person name="Campbell M."/>
            <person name="Kronenberg Z."/>
            <person name="Feau N."/>
            <person name="Dhillon B."/>
            <person name="Hamelin R."/>
            <person name="Burleigh J."/>
            <person name="Smith J."/>
            <person name="Yandell M."/>
            <person name="Nelson C."/>
            <person name="Grigoriev I."/>
            <person name="Davis J."/>
        </authorList>
    </citation>
    <scope>NUCLEOTIDE SEQUENCE</scope>
    <source>
        <strain evidence="2">G11</strain>
    </source>
</reference>
<dbReference type="EMBL" id="MU167240">
    <property type="protein sequence ID" value="KAG0148118.1"/>
    <property type="molecule type" value="Genomic_DNA"/>
</dbReference>